<dbReference type="InterPro" id="IPR035973">
    <property type="entry name" value="Cyt_c_oxidase_su3-like_sf"/>
</dbReference>
<accession>A0A1X3GCP1</accession>
<evidence type="ECO:0000313" key="10">
    <source>
        <dbReference type="Proteomes" id="UP000193553"/>
    </source>
</evidence>
<evidence type="ECO:0000256" key="4">
    <source>
        <dbReference type="ARBA" id="ARBA00022989"/>
    </source>
</evidence>
<dbReference type="GO" id="GO:0019646">
    <property type="term" value="P:aerobic electron transport chain"/>
    <property type="evidence" value="ECO:0007669"/>
    <property type="project" value="InterPro"/>
</dbReference>
<dbReference type="EMBL" id="NAFI01000187">
    <property type="protein sequence ID" value="OSJ03250.1"/>
    <property type="molecule type" value="Genomic_DNA"/>
</dbReference>
<dbReference type="AlphaFoldDB" id="A0A1X3GCP1"/>
<comment type="similarity">
    <text evidence="2 6">Belongs to the cytochrome c oxidase subunit 3 family.</text>
</comment>
<feature type="transmembrane region" description="Helical" evidence="7">
    <location>
        <begin position="147"/>
        <end position="171"/>
    </location>
</feature>
<dbReference type="GO" id="GO:0005886">
    <property type="term" value="C:plasma membrane"/>
    <property type="evidence" value="ECO:0007669"/>
    <property type="project" value="UniProtKB-SubCell"/>
</dbReference>
<comment type="caution">
    <text evidence="9">The sequence shown here is derived from an EMBL/GenBank/DDBJ whole genome shotgun (WGS) entry which is preliminary data.</text>
</comment>
<proteinExistence type="inferred from homology"/>
<dbReference type="Pfam" id="PF00510">
    <property type="entry name" value="COX3"/>
    <property type="match status" value="1"/>
</dbReference>
<feature type="transmembrane region" description="Helical" evidence="7">
    <location>
        <begin position="24"/>
        <end position="44"/>
    </location>
</feature>
<sequence>MSDESALLREPWSDFGRQREADKFGIWVFLASETLFFGALMLTYTVCRIEHPEAFGAAGRETNIWYGTINTAVLLTSSLTMAMAAQASEATARLRRLVLACLMLTAMLGLAFIVIKGFEYKEDIDKRLVPGAGFALSHPGAQLFYGFYWLVTGVHAIHLSIGIALVSRLFWVLLRRQLPAKDNPEIEVTALYWHLVDIVWIFLYPLIYLPGRAS</sequence>
<feature type="transmembrane region" description="Helical" evidence="7">
    <location>
        <begin position="97"/>
        <end position="118"/>
    </location>
</feature>
<dbReference type="InterPro" id="IPR000298">
    <property type="entry name" value="Cyt_c_oxidase-like_su3"/>
</dbReference>
<keyword evidence="4 7" id="KW-1133">Transmembrane helix</keyword>
<dbReference type="PROSITE" id="PS50253">
    <property type="entry name" value="COX3"/>
    <property type="match status" value="1"/>
</dbReference>
<protein>
    <submittedName>
        <fullName evidence="9">Cytochrome B</fullName>
    </submittedName>
</protein>
<feature type="transmembrane region" description="Helical" evidence="7">
    <location>
        <begin position="191"/>
        <end position="209"/>
    </location>
</feature>
<comment type="subcellular location">
    <subcellularLocation>
        <location evidence="6">Cell membrane</location>
        <topology evidence="6">Multi-pass membrane protein</topology>
    </subcellularLocation>
    <subcellularLocation>
        <location evidence="1">Membrane</location>
        <topology evidence="1">Multi-pass membrane protein</topology>
    </subcellularLocation>
</comment>
<dbReference type="InterPro" id="IPR013833">
    <property type="entry name" value="Cyt_c_oxidase_su3_a-hlx"/>
</dbReference>
<gene>
    <name evidence="9" type="ORF">BSZ18_32485</name>
</gene>
<dbReference type="PANTHER" id="PTHR11403">
    <property type="entry name" value="CYTOCHROME C OXIDASE SUBUNIT III"/>
    <property type="match status" value="1"/>
</dbReference>
<evidence type="ECO:0000256" key="2">
    <source>
        <dbReference type="ARBA" id="ARBA00010581"/>
    </source>
</evidence>
<evidence type="ECO:0000256" key="3">
    <source>
        <dbReference type="ARBA" id="ARBA00022692"/>
    </source>
</evidence>
<keyword evidence="3 6" id="KW-0812">Transmembrane</keyword>
<evidence type="ECO:0000256" key="7">
    <source>
        <dbReference type="SAM" id="Phobius"/>
    </source>
</evidence>
<evidence type="ECO:0000256" key="1">
    <source>
        <dbReference type="ARBA" id="ARBA00004141"/>
    </source>
</evidence>
<dbReference type="CDD" id="cd02862">
    <property type="entry name" value="NorE_like"/>
    <property type="match status" value="1"/>
</dbReference>
<dbReference type="Proteomes" id="UP000193553">
    <property type="component" value="Unassembled WGS sequence"/>
</dbReference>
<organism evidence="9 10">
    <name type="scientific">Bradyrhizobium canariense</name>
    <dbReference type="NCBI Taxonomy" id="255045"/>
    <lineage>
        <taxon>Bacteria</taxon>
        <taxon>Pseudomonadati</taxon>
        <taxon>Pseudomonadota</taxon>
        <taxon>Alphaproteobacteria</taxon>
        <taxon>Hyphomicrobiales</taxon>
        <taxon>Nitrobacteraceae</taxon>
        <taxon>Bradyrhizobium</taxon>
    </lineage>
</organism>
<evidence type="ECO:0000259" key="8">
    <source>
        <dbReference type="PROSITE" id="PS50253"/>
    </source>
</evidence>
<dbReference type="PANTHER" id="PTHR11403:SF6">
    <property type="entry name" value="NITRIC OXIDE REDUCTASE SUBUNIT E"/>
    <property type="match status" value="1"/>
</dbReference>
<dbReference type="Gene3D" id="1.20.120.80">
    <property type="entry name" value="Cytochrome c oxidase, subunit III, four-helix bundle"/>
    <property type="match status" value="1"/>
</dbReference>
<dbReference type="RefSeq" id="WP_085361794.1">
    <property type="nucleotide sequence ID" value="NZ_NAFC01000177.1"/>
</dbReference>
<evidence type="ECO:0000313" key="9">
    <source>
        <dbReference type="EMBL" id="OSJ03250.1"/>
    </source>
</evidence>
<feature type="transmembrane region" description="Helical" evidence="7">
    <location>
        <begin position="64"/>
        <end position="85"/>
    </location>
</feature>
<dbReference type="SUPFAM" id="SSF81452">
    <property type="entry name" value="Cytochrome c oxidase subunit III-like"/>
    <property type="match status" value="1"/>
</dbReference>
<keyword evidence="5 7" id="KW-0472">Membrane</keyword>
<feature type="domain" description="Heme-copper oxidase subunit III family profile" evidence="8">
    <location>
        <begin position="1"/>
        <end position="212"/>
    </location>
</feature>
<dbReference type="GO" id="GO:0004129">
    <property type="term" value="F:cytochrome-c oxidase activity"/>
    <property type="evidence" value="ECO:0007669"/>
    <property type="project" value="InterPro"/>
</dbReference>
<evidence type="ECO:0000256" key="6">
    <source>
        <dbReference type="RuleBase" id="RU003376"/>
    </source>
</evidence>
<dbReference type="InterPro" id="IPR024791">
    <property type="entry name" value="Cyt_c/ubiquinol_Oxase_su3"/>
</dbReference>
<evidence type="ECO:0000256" key="5">
    <source>
        <dbReference type="ARBA" id="ARBA00023136"/>
    </source>
</evidence>
<name>A0A1X3GCP1_9BRAD</name>
<reference evidence="9 10" key="1">
    <citation type="submission" date="2017-03" db="EMBL/GenBank/DDBJ databases">
        <title>Whole genome sequences of fourteen strains of Bradyrhizobium canariense and one strain of Bradyrhizobium japonicum isolated from Lupinus (Papilionoideae: Genisteae) species in Algeria.</title>
        <authorList>
            <person name="Crovadore J."/>
            <person name="Chekireb D."/>
            <person name="Brachmann A."/>
            <person name="Chablais R."/>
            <person name="Cochard B."/>
            <person name="Lefort F."/>
        </authorList>
    </citation>
    <scope>NUCLEOTIDE SEQUENCE [LARGE SCALE GENOMIC DNA]</scope>
    <source>
        <strain evidence="9 10">UBMA195</strain>
    </source>
</reference>
<dbReference type="OrthoDB" id="9810850at2"/>